<gene>
    <name evidence="1" type="ORF">CCAS_03675</name>
</gene>
<comment type="caution">
    <text evidence="1">The sequence shown here is derived from an EMBL/GenBank/DDBJ whole genome shotgun (WGS) entry which is preliminary data.</text>
</comment>
<dbReference type="EMBL" id="CAFW01000019">
    <property type="protein sequence ID" value="CCE54338.1"/>
    <property type="molecule type" value="Genomic_DNA"/>
</dbReference>
<dbReference type="AlphaFoldDB" id="G7HVX3"/>
<evidence type="ECO:0000313" key="2">
    <source>
        <dbReference type="Proteomes" id="UP000004840"/>
    </source>
</evidence>
<protein>
    <submittedName>
        <fullName evidence="1">Uncharacterized protein</fullName>
    </submittedName>
</protein>
<name>G7HVX3_9CORY</name>
<sequence>MVVTAIIVVGMFLLLLLYLGLSRYYNAQEVESLIEGANANGQSYSVEIHNGLSKEKCVCRCVGQEFDCSRYDGTYLLVDELSLSFKAAQGHCIEMRTPRQRSALEELSI</sequence>
<dbReference type="Proteomes" id="UP000004840">
    <property type="component" value="Unassembled WGS sequence"/>
</dbReference>
<evidence type="ECO:0000313" key="1">
    <source>
        <dbReference type="EMBL" id="CCE54338.1"/>
    </source>
</evidence>
<reference evidence="1 2" key="1">
    <citation type="journal article" date="2012" name="J. Bacteriol.">
        <title>Genome Sequence of Corynebacterium casei UCMA 3821, Isolated from a Smear-Ripened Cheese.</title>
        <authorList>
            <person name="Monnet C."/>
            <person name="Loux V."/>
            <person name="Bento P."/>
            <person name="Gibrat J.F."/>
            <person name="Straub C."/>
            <person name="Bonnarme P."/>
            <person name="Landaud S."/>
            <person name="Irlinger F."/>
        </authorList>
    </citation>
    <scope>NUCLEOTIDE SEQUENCE [LARGE SCALE GENOMIC DNA]</scope>
    <source>
        <strain evidence="1 2">UCMA 3821</strain>
    </source>
</reference>
<organism evidence="1 2">
    <name type="scientific">Corynebacterium casei UCMA 3821</name>
    <dbReference type="NCBI Taxonomy" id="1110505"/>
    <lineage>
        <taxon>Bacteria</taxon>
        <taxon>Bacillati</taxon>
        <taxon>Actinomycetota</taxon>
        <taxon>Actinomycetes</taxon>
        <taxon>Mycobacteriales</taxon>
        <taxon>Corynebacteriaceae</taxon>
        <taxon>Corynebacterium</taxon>
    </lineage>
</organism>
<proteinExistence type="predicted"/>
<accession>G7HVX3</accession>